<feature type="repeat" description="TPR" evidence="3">
    <location>
        <begin position="367"/>
        <end position="400"/>
    </location>
</feature>
<dbReference type="Pfam" id="PF13432">
    <property type="entry name" value="TPR_16"/>
    <property type="match status" value="3"/>
</dbReference>
<dbReference type="InterPro" id="IPR009003">
    <property type="entry name" value="Peptidase_S1_PA"/>
</dbReference>
<evidence type="ECO:0000256" key="1">
    <source>
        <dbReference type="ARBA" id="ARBA00022737"/>
    </source>
</evidence>
<dbReference type="PANTHER" id="PTHR44858:SF1">
    <property type="entry name" value="UDP-N-ACETYLGLUCOSAMINE--PEPTIDE N-ACETYLGLUCOSAMINYLTRANSFERASE SPINDLY-RELATED"/>
    <property type="match status" value="1"/>
</dbReference>
<feature type="compositionally biased region" description="Basic and acidic residues" evidence="5">
    <location>
        <begin position="248"/>
        <end position="260"/>
    </location>
</feature>
<dbReference type="GO" id="GO:0009279">
    <property type="term" value="C:cell outer membrane"/>
    <property type="evidence" value="ECO:0007669"/>
    <property type="project" value="TreeGrafter"/>
</dbReference>
<dbReference type="SUPFAM" id="SSF48452">
    <property type="entry name" value="TPR-like"/>
    <property type="match status" value="2"/>
</dbReference>
<feature type="repeat" description="TPR" evidence="3">
    <location>
        <begin position="751"/>
        <end position="784"/>
    </location>
</feature>
<dbReference type="InterPro" id="IPR041489">
    <property type="entry name" value="PDZ_6"/>
</dbReference>
<comment type="caution">
    <text evidence="7">The sequence shown here is derived from an EMBL/GenBank/DDBJ whole genome shotgun (WGS) entry which is preliminary data.</text>
</comment>
<dbReference type="PANTHER" id="PTHR44858">
    <property type="entry name" value="TETRATRICOPEPTIDE REPEAT PROTEIN 6"/>
    <property type="match status" value="1"/>
</dbReference>
<evidence type="ECO:0000256" key="5">
    <source>
        <dbReference type="SAM" id="MobiDB-lite"/>
    </source>
</evidence>
<evidence type="ECO:0000256" key="2">
    <source>
        <dbReference type="ARBA" id="ARBA00022803"/>
    </source>
</evidence>
<dbReference type="InterPro" id="IPR050498">
    <property type="entry name" value="Ycf3"/>
</dbReference>
<reference evidence="7" key="1">
    <citation type="submission" date="2016-04" db="EMBL/GenBank/DDBJ databases">
        <authorList>
            <person name="Tabuchi Yagui T.R."/>
        </authorList>
    </citation>
    <scope>NUCLEOTIDE SEQUENCE [LARGE SCALE GENOMIC DNA]</scope>
    <source>
        <strain evidence="7">NIES-26</strain>
    </source>
</reference>
<proteinExistence type="predicted"/>
<evidence type="ECO:0000256" key="3">
    <source>
        <dbReference type="PROSITE-ProRule" id="PRU00339"/>
    </source>
</evidence>
<keyword evidence="4" id="KW-0175">Coiled coil</keyword>
<evidence type="ECO:0000313" key="7">
    <source>
        <dbReference type="EMBL" id="RCJ28980.1"/>
    </source>
</evidence>
<dbReference type="Pfam" id="PF13365">
    <property type="entry name" value="Trypsin_2"/>
    <property type="match status" value="1"/>
</dbReference>
<dbReference type="Pfam" id="PF07719">
    <property type="entry name" value="TPR_2"/>
    <property type="match status" value="1"/>
</dbReference>
<keyword evidence="1" id="KW-0677">Repeat</keyword>
<dbReference type="SUPFAM" id="SSF50494">
    <property type="entry name" value="Trypsin-like serine proteases"/>
    <property type="match status" value="1"/>
</dbReference>
<dbReference type="AlphaFoldDB" id="A0A367QZA3"/>
<organism evidence="7 8">
    <name type="scientific">Nostoc minutum NIES-26</name>
    <dbReference type="NCBI Taxonomy" id="1844469"/>
    <lineage>
        <taxon>Bacteria</taxon>
        <taxon>Bacillati</taxon>
        <taxon>Cyanobacteriota</taxon>
        <taxon>Cyanophyceae</taxon>
        <taxon>Nostocales</taxon>
        <taxon>Nostocaceae</taxon>
        <taxon>Nostoc</taxon>
    </lineage>
</organism>
<dbReference type="SUPFAM" id="SSF50156">
    <property type="entry name" value="PDZ domain-like"/>
    <property type="match status" value="1"/>
</dbReference>
<gene>
    <name evidence="7" type="ORF">A6770_00865</name>
</gene>
<dbReference type="InterPro" id="IPR019734">
    <property type="entry name" value="TPR_rpt"/>
</dbReference>
<dbReference type="InterPro" id="IPR013105">
    <property type="entry name" value="TPR_2"/>
</dbReference>
<dbReference type="InterPro" id="IPR036034">
    <property type="entry name" value="PDZ_sf"/>
</dbReference>
<evidence type="ECO:0000256" key="4">
    <source>
        <dbReference type="SAM" id="Coils"/>
    </source>
</evidence>
<feature type="repeat" description="TPR" evidence="3">
    <location>
        <begin position="717"/>
        <end position="750"/>
    </location>
</feature>
<dbReference type="PROSITE" id="PS50005">
    <property type="entry name" value="TPR"/>
    <property type="match status" value="8"/>
</dbReference>
<dbReference type="Gene3D" id="2.30.42.10">
    <property type="match status" value="1"/>
</dbReference>
<feature type="repeat" description="TPR" evidence="3">
    <location>
        <begin position="260"/>
        <end position="293"/>
    </location>
</feature>
<feature type="domain" description="PDZ" evidence="6">
    <location>
        <begin position="436"/>
        <end position="506"/>
    </location>
</feature>
<dbReference type="GO" id="GO:0046813">
    <property type="term" value="P:receptor-mediated virion attachment to host cell"/>
    <property type="evidence" value="ECO:0007669"/>
    <property type="project" value="TreeGrafter"/>
</dbReference>
<feature type="coiled-coil region" evidence="4">
    <location>
        <begin position="538"/>
        <end position="565"/>
    </location>
</feature>
<dbReference type="CDD" id="cd06782">
    <property type="entry name" value="cpPDZ_CPP-like"/>
    <property type="match status" value="1"/>
</dbReference>
<dbReference type="InterPro" id="IPR043504">
    <property type="entry name" value="Peptidase_S1_PA_chymotrypsin"/>
</dbReference>
<dbReference type="SMART" id="SM00028">
    <property type="entry name" value="TPR"/>
    <property type="match status" value="13"/>
</dbReference>
<sequence length="887" mass="97485">MNFARSLPVILVGAAIVLLKPQVALSLTPVEVNNIAQTVTVRIDGDGIGSGVIFERKGETYFVLTNRHVVSKDGRYEIHTQDGGKYPVYYSKELPGLDLAVLQFNSNKSYPIANLGNSDQIREGMTVYVVGWADRLPGIDERSYQFTDGSIRSRLKNPDEGYALVYNNEAIPGMSGGPVLDENGRLVGINGRATQPEEKTGTVLRLGIPINTFLAARNNLQPVTANSPTTPPKPGVRPNIATAGQSNPREKPTATRQRGAEDFISLGGAKADKGDYKGAIADYNQALQINPNNPDAYYRRGSAYNELKDYPSAFKDFEQVIRLSPKNAIAYAYRGLARLQMKDYQGGLADGNKAISLNNDPKSPTSALGYIVRGGAYFALEDYKQAIADFDQTIQRFPNQPELYSLRGDVHRAQKDYKQAFADYNQALSFLEFSGIGIRLNDEQNQGLTITQVNDNSPASQGGVKVGDRLLAIDGKPTLKMKVADASKLIRGEEGTTITLRIKRQGRSDFDLKLNRILISDPKAAEIYKNRAIARAGLQDKQGAIADLQKAADLYQKQGQTAESQTILKALRQLQDIPSTSQPATTSNQADPQTIIVAANEAIARNPQDASAYTRRAAGRYQQGDKQRALDDLNQATRFNSKHSLALAFRGDVLRELGRNEEAITSYSQAIEANSEWGSASVADVYLNRANIYSDRGDYRRAIADYDRVLRLNPKSAVAYALRGLVYQRQGKNKAALSDFNQAARIDQNNAVAYFARGLSYQLQGDYQGALAAYEKATVQDAKLLAAVNNLGLIKYELQDIEGAIRQFQAAIEIDSKSAEPQLALATALYAKGDRKQALELAQAALRLDNRFANIEFLKKNLWGDRIIADAQKLLQNPQIRALPSRR</sequence>
<feature type="repeat" description="TPR" evidence="3">
    <location>
        <begin position="683"/>
        <end position="716"/>
    </location>
</feature>
<accession>A0A367QZA3</accession>
<protein>
    <recommendedName>
        <fullName evidence="6">PDZ domain-containing protein</fullName>
    </recommendedName>
</protein>
<keyword evidence="8" id="KW-1185">Reference proteome</keyword>
<feature type="repeat" description="TPR" evidence="3">
    <location>
        <begin position="294"/>
        <end position="327"/>
    </location>
</feature>
<evidence type="ECO:0000313" key="8">
    <source>
        <dbReference type="Proteomes" id="UP000252107"/>
    </source>
</evidence>
<feature type="repeat" description="TPR" evidence="3">
    <location>
        <begin position="401"/>
        <end position="434"/>
    </location>
</feature>
<dbReference type="Pfam" id="PF13414">
    <property type="entry name" value="TPR_11"/>
    <property type="match status" value="3"/>
</dbReference>
<dbReference type="SMART" id="SM00228">
    <property type="entry name" value="PDZ"/>
    <property type="match status" value="1"/>
</dbReference>
<dbReference type="EMBL" id="LXQD01000295">
    <property type="protein sequence ID" value="RCJ28980.1"/>
    <property type="molecule type" value="Genomic_DNA"/>
</dbReference>
<dbReference type="Proteomes" id="UP000252107">
    <property type="component" value="Unassembled WGS sequence"/>
</dbReference>
<feature type="region of interest" description="Disordered" evidence="5">
    <location>
        <begin position="222"/>
        <end position="260"/>
    </location>
</feature>
<dbReference type="PROSITE" id="PS50293">
    <property type="entry name" value="TPR_REGION"/>
    <property type="match status" value="3"/>
</dbReference>
<dbReference type="Pfam" id="PF17820">
    <property type="entry name" value="PDZ_6"/>
    <property type="match status" value="1"/>
</dbReference>
<dbReference type="Gene3D" id="1.25.40.10">
    <property type="entry name" value="Tetratricopeptide repeat domain"/>
    <property type="match status" value="5"/>
</dbReference>
<keyword evidence="2 3" id="KW-0802">TPR repeat</keyword>
<dbReference type="Gene3D" id="2.40.10.10">
    <property type="entry name" value="Trypsin-like serine proteases"/>
    <property type="match status" value="2"/>
</dbReference>
<name>A0A367QZA3_9NOSO</name>
<feature type="repeat" description="TPR" evidence="3">
    <location>
        <begin position="785"/>
        <end position="818"/>
    </location>
</feature>
<dbReference type="PROSITE" id="PS50106">
    <property type="entry name" value="PDZ"/>
    <property type="match status" value="1"/>
</dbReference>
<dbReference type="InterPro" id="IPR001478">
    <property type="entry name" value="PDZ"/>
</dbReference>
<dbReference type="InterPro" id="IPR011990">
    <property type="entry name" value="TPR-like_helical_dom_sf"/>
</dbReference>
<evidence type="ECO:0000259" key="6">
    <source>
        <dbReference type="PROSITE" id="PS50106"/>
    </source>
</evidence>